<feature type="signal peptide" evidence="2">
    <location>
        <begin position="1"/>
        <end position="18"/>
    </location>
</feature>
<sequence length="240" mass="27398">MKATLALILSCVFALSAARFLQRDSSEDCEDENGMQPRRQPFPFKFPLLKGPLSQVYYKIFRQAPKLVLPQNGYPESNYPIYPSPKVNEYQESNYPNYPSTNVNGYPESNYPNYPSPNVNRYQESKYPNYPSPNVYAAYRPGYGYGNLPLNNRRNGNADEDSSEREHGENQYGSYEPVKQRRNEGGNYLNQKNTYYGAQTDYPFLPSFKSSKAEKQSSGEMGNSQKNNKNTAEGNENSDD</sequence>
<feature type="region of interest" description="Disordered" evidence="1">
    <location>
        <begin position="148"/>
        <end position="240"/>
    </location>
</feature>
<proteinExistence type="predicted"/>
<feature type="region of interest" description="Disordered" evidence="1">
    <location>
        <begin position="90"/>
        <end position="127"/>
    </location>
</feature>
<evidence type="ECO:0000313" key="4">
    <source>
        <dbReference type="Proteomes" id="UP000005408"/>
    </source>
</evidence>
<feature type="compositionally biased region" description="Polar residues" evidence="1">
    <location>
        <begin position="188"/>
        <end position="197"/>
    </location>
</feature>
<protein>
    <submittedName>
        <fullName evidence="3">Uncharacterized protein</fullName>
    </submittedName>
</protein>
<feature type="compositionally biased region" description="Low complexity" evidence="1">
    <location>
        <begin position="106"/>
        <end position="122"/>
    </location>
</feature>
<reference evidence="3" key="1">
    <citation type="submission" date="2022-08" db="UniProtKB">
        <authorList>
            <consortium name="EnsemblMetazoa"/>
        </authorList>
    </citation>
    <scope>IDENTIFICATION</scope>
    <source>
        <strain evidence="3">05x7-T-G4-1.051#20</strain>
    </source>
</reference>
<evidence type="ECO:0000256" key="2">
    <source>
        <dbReference type="SAM" id="SignalP"/>
    </source>
</evidence>
<evidence type="ECO:0000256" key="1">
    <source>
        <dbReference type="SAM" id="MobiDB-lite"/>
    </source>
</evidence>
<keyword evidence="4" id="KW-1185">Reference proteome</keyword>
<keyword evidence="2" id="KW-0732">Signal</keyword>
<dbReference type="AlphaFoldDB" id="A0A8W8N9K3"/>
<feature type="compositionally biased region" description="Polar residues" evidence="1">
    <location>
        <begin position="218"/>
        <end position="240"/>
    </location>
</feature>
<feature type="compositionally biased region" description="Polar residues" evidence="1">
    <location>
        <begin position="90"/>
        <end position="104"/>
    </location>
</feature>
<name>A0A8W8N9K3_MAGGI</name>
<dbReference type="EnsemblMetazoa" id="G4870.1">
    <property type="protein sequence ID" value="G4870.1:cds"/>
    <property type="gene ID" value="G4870"/>
</dbReference>
<evidence type="ECO:0000313" key="3">
    <source>
        <dbReference type="EnsemblMetazoa" id="G4870.1:cds"/>
    </source>
</evidence>
<organism evidence="3 4">
    <name type="scientific">Magallana gigas</name>
    <name type="common">Pacific oyster</name>
    <name type="synonym">Crassostrea gigas</name>
    <dbReference type="NCBI Taxonomy" id="29159"/>
    <lineage>
        <taxon>Eukaryota</taxon>
        <taxon>Metazoa</taxon>
        <taxon>Spiralia</taxon>
        <taxon>Lophotrochozoa</taxon>
        <taxon>Mollusca</taxon>
        <taxon>Bivalvia</taxon>
        <taxon>Autobranchia</taxon>
        <taxon>Pteriomorphia</taxon>
        <taxon>Ostreida</taxon>
        <taxon>Ostreoidea</taxon>
        <taxon>Ostreidae</taxon>
        <taxon>Magallana</taxon>
    </lineage>
</organism>
<accession>A0A8W8N9K3</accession>
<dbReference type="Proteomes" id="UP000005408">
    <property type="component" value="Unassembled WGS sequence"/>
</dbReference>
<feature type="chain" id="PRO_5036444604" evidence="2">
    <location>
        <begin position="19"/>
        <end position="240"/>
    </location>
</feature>